<feature type="domain" description="Nephrocystin 3-like N-terminal" evidence="3">
    <location>
        <begin position="275"/>
        <end position="453"/>
    </location>
</feature>
<dbReference type="Gene3D" id="3.40.50.300">
    <property type="entry name" value="P-loop containing nucleotide triphosphate hydrolases"/>
    <property type="match status" value="1"/>
</dbReference>
<accession>A0A0B7JPC8</accession>
<reference evidence="4" key="1">
    <citation type="submission" date="2015-01" db="EMBL/GenBank/DDBJ databases">
        <authorList>
            <person name="Durling Mikael"/>
        </authorList>
    </citation>
    <scope>NUCLEOTIDE SEQUENCE</scope>
</reference>
<feature type="transmembrane region" description="Helical" evidence="2">
    <location>
        <begin position="1036"/>
        <end position="1056"/>
    </location>
</feature>
<dbReference type="InterPro" id="IPR027417">
    <property type="entry name" value="P-loop_NTPase"/>
</dbReference>
<evidence type="ECO:0000259" key="3">
    <source>
        <dbReference type="Pfam" id="PF24883"/>
    </source>
</evidence>
<keyword evidence="1" id="KW-0677">Repeat</keyword>
<protein>
    <recommendedName>
        <fullName evidence="3">Nephrocystin 3-like N-terminal domain-containing protein</fullName>
    </recommendedName>
</protein>
<keyword evidence="2" id="KW-0812">Transmembrane</keyword>
<dbReference type="InterPro" id="IPR056884">
    <property type="entry name" value="NPHP3-like_N"/>
</dbReference>
<sequence length="1089" mass="124720">MDPITAFQVAASVITFVEFSVNLIHIVKEVRDSAEGVTKENQLRAAVNRSMRPILDAISTSDYSKIPEDERPLYNLALECQKLHKEMDELLGRLPTKRNGRFDKLLSSFKAIRNEPELKKLESRLDKCRHQISAHQIQIQGKRLTGFYQVLQTQGNTGLQMLETMQKHVSSIRADFSQLQSKMAQDNLSLILACHEEALAPIYANRIQKRLRFKETVVRYSSIDNPKEGTFSWILDDTYNLVTAEHPSPGHDTHDIIGRPRFFDQQEQIRRAHMRDKFITWLGSSEGIFHFTGIPGAGKSTMMKFIYENPATKEELRKWAGSRTLCLAKHFFWRPGSDLQHNLTGLLYSLLHGIFKSCPELIPDAMPKYWEMVQQIPIVADPDIEIPPIAVENALFSLIQDQNVIKDHCFCFFIDGLDEFLGSDQQDYTSLANLLTRWVDNSNGSLKICVSSREENAFMNAFLQDQRLQLHQLTWDDISTYVREGLQGLEDGDSKDGLIYKICDRAKGVFLWVILVVRDIREKIESGETNPEVIEANLSIPDGLENLIAHTLHRLGSGKRKKLSQVVAMLRLQRQFKDERDLHGGLSLTRLAFSFLDEYNSDHGFATKTTFNEDKTRLDERLLRAEKQLRYCSGGFLKISEPEDEIVFIHRSIPEVLDKEEFRRLLGYVDTDEAAMTLSHLTFAQVRAGAYDNRVAGGFLASVMTMCFEALDESIYDFLAHIHTWYNHKFPLEAPEAHRLFLSPLGPNTVRPHRGLGYVPPRSRPDDDSPVVCFNALFYAAIKRNIKFARFIAERNPDYLKQPWIRAQVVEILLLGFEATPNLSAWNSLLDGELLGEHENRRFTITDLPFSSDENHQLSVCNISIWQWFLTYLFLQYRADYLFRRYFITVEWFLSHGASTNFEVKIYSKDISDEKTKICIYFGNKHLTFQFPAEIMSQWAARNPNLFKLQTISLRDWITHFAPDNLEKLLVLINTSPESDNHHSGDVHSPNALARNRSVLAVSKEQKRAIEPEDARSGGKHILDIKRGSPTAYLDFRTAIILATLALGLIMAWMPIGISSIKQGGLDSPCFLYQTQELLEAETNCLNTD</sequence>
<dbReference type="SUPFAM" id="SSF52540">
    <property type="entry name" value="P-loop containing nucleoside triphosphate hydrolases"/>
    <property type="match status" value="1"/>
</dbReference>
<dbReference type="Pfam" id="PF24883">
    <property type="entry name" value="NPHP3_N"/>
    <property type="match status" value="1"/>
</dbReference>
<dbReference type="PANTHER" id="PTHR10039">
    <property type="entry name" value="AMELOGENIN"/>
    <property type="match status" value="1"/>
</dbReference>
<proteinExistence type="predicted"/>
<evidence type="ECO:0000256" key="2">
    <source>
        <dbReference type="SAM" id="Phobius"/>
    </source>
</evidence>
<dbReference type="AlphaFoldDB" id="A0A0B7JPC8"/>
<gene>
    <name evidence="4" type="ORF">BN869_000002893_1</name>
</gene>
<name>A0A0B7JPC8_BIOOC</name>
<evidence type="ECO:0000256" key="1">
    <source>
        <dbReference type="ARBA" id="ARBA00022737"/>
    </source>
</evidence>
<keyword evidence="2" id="KW-0472">Membrane</keyword>
<dbReference type="EMBL" id="CDPU01000006">
    <property type="protein sequence ID" value="CEO46838.1"/>
    <property type="molecule type" value="Genomic_DNA"/>
</dbReference>
<keyword evidence="2" id="KW-1133">Transmembrane helix</keyword>
<evidence type="ECO:0000313" key="4">
    <source>
        <dbReference type="EMBL" id="CEO46838.1"/>
    </source>
</evidence>
<dbReference type="PANTHER" id="PTHR10039:SF5">
    <property type="entry name" value="NACHT DOMAIN-CONTAINING PROTEIN"/>
    <property type="match status" value="1"/>
</dbReference>
<organism evidence="4">
    <name type="scientific">Bionectria ochroleuca</name>
    <name type="common">Gliocladium roseum</name>
    <dbReference type="NCBI Taxonomy" id="29856"/>
    <lineage>
        <taxon>Eukaryota</taxon>
        <taxon>Fungi</taxon>
        <taxon>Dikarya</taxon>
        <taxon>Ascomycota</taxon>
        <taxon>Pezizomycotina</taxon>
        <taxon>Sordariomycetes</taxon>
        <taxon>Hypocreomycetidae</taxon>
        <taxon>Hypocreales</taxon>
        <taxon>Bionectriaceae</taxon>
        <taxon>Clonostachys</taxon>
    </lineage>
</organism>